<evidence type="ECO:0000313" key="2">
    <source>
        <dbReference type="EMBL" id="PLB45135.1"/>
    </source>
</evidence>
<comment type="caution">
    <text evidence="2">The sequence shown here is derived from an EMBL/GenBank/DDBJ whole genome shotgun (WGS) entry which is preliminary data.</text>
</comment>
<dbReference type="VEuPathDB" id="FungiDB:P170DRAFT_273403"/>
<name>A0A2I2FWX3_9EURO</name>
<protein>
    <submittedName>
        <fullName evidence="2">Uncharacterized protein</fullName>
    </submittedName>
</protein>
<gene>
    <name evidence="2" type="ORF">P170DRAFT_273403</name>
</gene>
<sequence>MQSQNSKSGSILHCKTSFYKPKTFTGSPSSSCEITQSENSVFHQMLFMKGRKTPTQKGKAEPAKTIRSQKKRRKKPAITT</sequence>
<dbReference type="AlphaFoldDB" id="A0A2I2FWX3"/>
<feature type="region of interest" description="Disordered" evidence="1">
    <location>
        <begin position="47"/>
        <end position="80"/>
    </location>
</feature>
<reference evidence="2 3" key="1">
    <citation type="submission" date="2016-12" db="EMBL/GenBank/DDBJ databases">
        <title>The genomes of Aspergillus section Nigri reveals drivers in fungal speciation.</title>
        <authorList>
            <consortium name="DOE Joint Genome Institute"/>
            <person name="Vesth T.C."/>
            <person name="Nybo J."/>
            <person name="Theobald S."/>
            <person name="Brandl J."/>
            <person name="Frisvad J.C."/>
            <person name="Nielsen K.F."/>
            <person name="Lyhne E.K."/>
            <person name="Kogle M.E."/>
            <person name="Kuo A."/>
            <person name="Riley R."/>
            <person name="Clum A."/>
            <person name="Nolan M."/>
            <person name="Lipzen A."/>
            <person name="Salamov A."/>
            <person name="Henrissat B."/>
            <person name="Wiebenga A."/>
            <person name="De Vries R.P."/>
            <person name="Grigoriev I.V."/>
            <person name="Mortensen U.H."/>
            <person name="Andersen M.R."/>
            <person name="Baker S.E."/>
        </authorList>
    </citation>
    <scope>NUCLEOTIDE SEQUENCE [LARGE SCALE GENOMIC DNA]</scope>
    <source>
        <strain evidence="2 3">IBT 23096</strain>
    </source>
</reference>
<dbReference type="GeneID" id="36550853"/>
<evidence type="ECO:0000313" key="3">
    <source>
        <dbReference type="Proteomes" id="UP000234275"/>
    </source>
</evidence>
<dbReference type="EMBL" id="MSFO01000008">
    <property type="protein sequence ID" value="PLB45135.1"/>
    <property type="molecule type" value="Genomic_DNA"/>
</dbReference>
<keyword evidence="3" id="KW-1185">Reference proteome</keyword>
<accession>A0A2I2FWX3</accession>
<feature type="compositionally biased region" description="Basic residues" evidence="1">
    <location>
        <begin position="67"/>
        <end position="80"/>
    </location>
</feature>
<evidence type="ECO:0000256" key="1">
    <source>
        <dbReference type="SAM" id="MobiDB-lite"/>
    </source>
</evidence>
<proteinExistence type="predicted"/>
<organism evidence="2 3">
    <name type="scientific">Aspergillus steynii IBT 23096</name>
    <dbReference type="NCBI Taxonomy" id="1392250"/>
    <lineage>
        <taxon>Eukaryota</taxon>
        <taxon>Fungi</taxon>
        <taxon>Dikarya</taxon>
        <taxon>Ascomycota</taxon>
        <taxon>Pezizomycotina</taxon>
        <taxon>Eurotiomycetes</taxon>
        <taxon>Eurotiomycetidae</taxon>
        <taxon>Eurotiales</taxon>
        <taxon>Aspergillaceae</taxon>
        <taxon>Aspergillus</taxon>
        <taxon>Aspergillus subgen. Circumdati</taxon>
    </lineage>
</organism>
<dbReference type="Proteomes" id="UP000234275">
    <property type="component" value="Unassembled WGS sequence"/>
</dbReference>
<dbReference type="RefSeq" id="XP_024700437.1">
    <property type="nucleotide sequence ID" value="XM_024843154.1"/>
</dbReference>